<dbReference type="InterPro" id="IPR021136">
    <property type="entry name" value="Flagellar_hook_control-like_C"/>
</dbReference>
<protein>
    <recommendedName>
        <fullName evidence="1">Flagellar hook-length control protein-like C-terminal domain-containing protein</fullName>
    </recommendedName>
</protein>
<accession>A0A1E2UTK0</accession>
<dbReference type="InterPro" id="IPR038610">
    <property type="entry name" value="FliK-like_C_sf"/>
</dbReference>
<keyword evidence="3" id="KW-1185">Reference proteome</keyword>
<evidence type="ECO:0000313" key="2">
    <source>
        <dbReference type="EMBL" id="ODB98068.1"/>
    </source>
</evidence>
<proteinExistence type="predicted"/>
<dbReference type="Proteomes" id="UP000094849">
    <property type="component" value="Unassembled WGS sequence"/>
</dbReference>
<dbReference type="EMBL" id="LVJZ01000003">
    <property type="protein sequence ID" value="ODB98068.1"/>
    <property type="molecule type" value="Genomic_DNA"/>
</dbReference>
<comment type="caution">
    <text evidence="2">The sequence shown here is derived from an EMBL/GenBank/DDBJ whole genome shotgun (WGS) entry which is preliminary data.</text>
</comment>
<evidence type="ECO:0000313" key="3">
    <source>
        <dbReference type="Proteomes" id="UP000094849"/>
    </source>
</evidence>
<gene>
    <name evidence="2" type="ORF">A3196_15650</name>
</gene>
<dbReference type="Gene3D" id="3.30.750.140">
    <property type="match status" value="1"/>
</dbReference>
<name>A0A1E2UTK0_9GAMM</name>
<dbReference type="AlphaFoldDB" id="A0A1E2UTK0"/>
<sequence length="403" mass="43998">MPFSIAKILPPLPTTTSARSLLEAIQPGQLLKGTALSENLNGAMRLQIGVTQLTAQTTLSVTPGQSLLLQVEKAGKLPELRVLTQPTQKELTAWALKSNLPRQQPLPQLFKALTQMVSEPQAKPLPEPVRQAITQVLTSALSIDKPTFKTELNTALQLSGNQTESLLIRQLPVNQDLKLNLLRLISIIKPYLAQSFEAAGLKLPLAGTAATSQTNPSSPAPALTLANQILQTTSQAPLPAQTLEANPTLKLLLDLFKHLDGAIARIQTNQLSSLPPTDESARQIWQFELPIRHENGFDLFHLKIAQDGHRGAATQSGWQLILHMNIQPLGPMRIRLHLVGESLSTTIWSENPDTSKLVSNHLDRLRIGFETAGLEVKKLESFQGAAHTEEEIPGDHSLLNEQA</sequence>
<reference evidence="2 3" key="1">
    <citation type="submission" date="2016-03" db="EMBL/GenBank/DDBJ databases">
        <title>Chemosynthetic sulphur-oxidizing symbionts of marine invertebrate animals are capable of nitrogen fixation.</title>
        <authorList>
            <person name="Petersen J.M."/>
            <person name="Kemper A."/>
            <person name="Gruber-Vodicka H."/>
            <person name="Cardini U."/>
            <person name="Geest Mvander."/>
            <person name="Kleiner M."/>
            <person name="Bulgheresi S."/>
            <person name="Fussmann M."/>
            <person name="Herbold C."/>
            <person name="Seah B.K.B."/>
            <person name="Antony C.Paul."/>
            <person name="Liu D."/>
            <person name="Belitz A."/>
            <person name="Weber M."/>
        </authorList>
    </citation>
    <scope>NUCLEOTIDE SEQUENCE [LARGE SCALE GENOMIC DNA]</scope>
    <source>
        <strain evidence="2">G_D</strain>
    </source>
</reference>
<feature type="domain" description="Flagellar hook-length control protein-like C-terminal" evidence="1">
    <location>
        <begin position="311"/>
        <end position="386"/>
    </location>
</feature>
<evidence type="ECO:0000259" key="1">
    <source>
        <dbReference type="Pfam" id="PF02120"/>
    </source>
</evidence>
<dbReference type="STRING" id="1818881.A3196_15650"/>
<organism evidence="2 3">
    <name type="scientific">Candidatus Thiodiazotropha endoloripes</name>
    <dbReference type="NCBI Taxonomy" id="1818881"/>
    <lineage>
        <taxon>Bacteria</taxon>
        <taxon>Pseudomonadati</taxon>
        <taxon>Pseudomonadota</taxon>
        <taxon>Gammaproteobacteria</taxon>
        <taxon>Chromatiales</taxon>
        <taxon>Sedimenticolaceae</taxon>
        <taxon>Candidatus Thiodiazotropha</taxon>
    </lineage>
</organism>
<dbReference type="Pfam" id="PF02120">
    <property type="entry name" value="Flg_hook"/>
    <property type="match status" value="1"/>
</dbReference>